<reference evidence="2" key="1">
    <citation type="submission" date="2023-08" db="EMBL/GenBank/DDBJ databases">
        <authorList>
            <person name="Chen Y."/>
            <person name="Shah S."/>
            <person name="Dougan E. K."/>
            <person name="Thang M."/>
            <person name="Chan C."/>
        </authorList>
    </citation>
    <scope>NUCLEOTIDE SEQUENCE</scope>
</reference>
<accession>A0AA36JA75</accession>
<protein>
    <recommendedName>
        <fullName evidence="1">NADAR domain-containing protein</fullName>
    </recommendedName>
</protein>
<dbReference type="AlphaFoldDB" id="A0AA36JA75"/>
<organism evidence="2 3">
    <name type="scientific">Effrenium voratum</name>
    <dbReference type="NCBI Taxonomy" id="2562239"/>
    <lineage>
        <taxon>Eukaryota</taxon>
        <taxon>Sar</taxon>
        <taxon>Alveolata</taxon>
        <taxon>Dinophyceae</taxon>
        <taxon>Suessiales</taxon>
        <taxon>Symbiodiniaceae</taxon>
        <taxon>Effrenium</taxon>
    </lineage>
</organism>
<dbReference type="Gene3D" id="1.10.357.40">
    <property type="entry name" value="YbiA-like"/>
    <property type="match status" value="1"/>
</dbReference>
<proteinExistence type="predicted"/>
<evidence type="ECO:0000313" key="2">
    <source>
        <dbReference type="EMBL" id="CAJ1401939.1"/>
    </source>
</evidence>
<name>A0AA36JA75_9DINO</name>
<sequence length="245" mass="28199">MTPAPGKLADWWTLASLNPRAVPVQHKLEDDTSCHCRSSSPLTKDDRWRMQGLLPSTSLATPLQQMYAARPHFWRTSSRGEPADQLVEWDVRKLSECRGGLSVPEKFWDRRQEFRYLSGHDAFRKKQQLKGREDNYAGHGSNWAAMRHVLFQKFEDGELRKGLMATGDAVLLEHNPVPNRDTIWSNNNDGSGKNWLGLQLMILRAELRREDRWLPWLMQHVDFNTGACSNSEESAPGGFRKRETE</sequence>
<dbReference type="Pfam" id="PF08719">
    <property type="entry name" value="NADAR"/>
    <property type="match status" value="1"/>
</dbReference>
<gene>
    <name evidence="2" type="ORF">EVOR1521_LOCUS24964</name>
</gene>
<dbReference type="InterPro" id="IPR012816">
    <property type="entry name" value="NADAR"/>
</dbReference>
<evidence type="ECO:0000313" key="3">
    <source>
        <dbReference type="Proteomes" id="UP001178507"/>
    </source>
</evidence>
<dbReference type="Proteomes" id="UP001178507">
    <property type="component" value="Unassembled WGS sequence"/>
</dbReference>
<dbReference type="EMBL" id="CAUJNA010003435">
    <property type="protein sequence ID" value="CAJ1401939.1"/>
    <property type="molecule type" value="Genomic_DNA"/>
</dbReference>
<dbReference type="CDD" id="cd15457">
    <property type="entry name" value="NADAR"/>
    <property type="match status" value="1"/>
</dbReference>
<keyword evidence="3" id="KW-1185">Reference proteome</keyword>
<dbReference type="InterPro" id="IPR037238">
    <property type="entry name" value="YbiA-like_sf"/>
</dbReference>
<comment type="caution">
    <text evidence="2">The sequence shown here is derived from an EMBL/GenBank/DDBJ whole genome shotgun (WGS) entry which is preliminary data.</text>
</comment>
<feature type="domain" description="NADAR" evidence="1">
    <location>
        <begin position="141"/>
        <end position="208"/>
    </location>
</feature>
<dbReference type="SUPFAM" id="SSF143990">
    <property type="entry name" value="YbiA-like"/>
    <property type="match status" value="1"/>
</dbReference>
<evidence type="ECO:0000259" key="1">
    <source>
        <dbReference type="Pfam" id="PF08719"/>
    </source>
</evidence>